<comment type="caution">
    <text evidence="1">The sequence shown here is derived from an EMBL/GenBank/DDBJ whole genome shotgun (WGS) entry which is preliminary data.</text>
</comment>
<keyword evidence="2" id="KW-1185">Reference proteome</keyword>
<evidence type="ECO:0000313" key="2">
    <source>
        <dbReference type="Proteomes" id="UP001143910"/>
    </source>
</evidence>
<protein>
    <submittedName>
        <fullName evidence="1">Uncharacterized protein</fullName>
    </submittedName>
</protein>
<gene>
    <name evidence="1" type="ORF">NQ176_g1092</name>
</gene>
<sequence>MPVPTRRLGRNGPLVPAIGFEKLRVLDRAHEIGATFWDTADVYSDSEDRIGEWFKRTGKRADIFIATKFGISISATEGPTVRSDPEYVKEACDKSLSRLGVNTIDLYYCHRIDTTTPIEKTVQAMADLKKLVTTAHYRKIRYLGLSECSSATLRRAHAIHPISAYQIEYNPFCLDIESPDVGILDTCRELGITVVAYSPVGRGLLTGQIKSPDDLPEKDFRRVTPKYSPENFPKILSLVDQFKVVAAHHEVAIAQACLAWLLAQGDDIIPIPGTRTIKYLDQNMEAASLQLTNDEIKMLRQAAEGCDLPGDRYPAAMASWLLRDSPAL</sequence>
<accession>A0ACC1NWT5</accession>
<evidence type="ECO:0000313" key="1">
    <source>
        <dbReference type="EMBL" id="KAJ2982884.1"/>
    </source>
</evidence>
<reference evidence="1" key="1">
    <citation type="submission" date="2022-08" db="EMBL/GenBank/DDBJ databases">
        <title>Genome Sequence of Lecanicillium fungicola.</title>
        <authorList>
            <person name="Buettner E."/>
        </authorList>
    </citation>
    <scope>NUCLEOTIDE SEQUENCE</scope>
    <source>
        <strain evidence="1">Babe33</strain>
    </source>
</reference>
<dbReference type="Proteomes" id="UP001143910">
    <property type="component" value="Unassembled WGS sequence"/>
</dbReference>
<organism evidence="1 2">
    <name type="scientific">Zarea fungicola</name>
    <dbReference type="NCBI Taxonomy" id="93591"/>
    <lineage>
        <taxon>Eukaryota</taxon>
        <taxon>Fungi</taxon>
        <taxon>Dikarya</taxon>
        <taxon>Ascomycota</taxon>
        <taxon>Pezizomycotina</taxon>
        <taxon>Sordariomycetes</taxon>
        <taxon>Hypocreomycetidae</taxon>
        <taxon>Hypocreales</taxon>
        <taxon>Cordycipitaceae</taxon>
        <taxon>Zarea</taxon>
    </lineage>
</organism>
<name>A0ACC1NWT5_9HYPO</name>
<proteinExistence type="predicted"/>
<dbReference type="EMBL" id="JANJQO010000053">
    <property type="protein sequence ID" value="KAJ2982884.1"/>
    <property type="molecule type" value="Genomic_DNA"/>
</dbReference>